<sequence>VRALSVMMPAERARPDAVGNMLATFAHHPSLTEAYLTFNMYVLAKTTLSAQITETIVLRTASQRGSRYLWNHHVPLAERAGLRESVRIQIQHGSVGDPLTAAVVNAVDDLLNGSKISDTHWDTLSKHLTERQLMDLVFTTGCYTLLAMAIESFEIEDERD</sequence>
<reference evidence="1 2" key="1">
    <citation type="submission" date="2017-01" db="EMBL/GenBank/DDBJ databases">
        <authorList>
            <consortium name="Urmite Genomes"/>
        </authorList>
    </citation>
    <scope>NUCLEOTIDE SEQUENCE [LARGE SCALE GENOMIC DNA]</scope>
    <source>
        <strain evidence="1 2">AB57</strain>
    </source>
</reference>
<feature type="non-terminal residue" evidence="1">
    <location>
        <position position="1"/>
    </location>
</feature>
<name>A0A2U3NLD3_9MYCO</name>
<dbReference type="STRING" id="1841860.GCA_900157375_00135"/>
<keyword evidence="1" id="KW-0560">Oxidoreductase</keyword>
<dbReference type="PANTHER" id="PTHR34846:SF5">
    <property type="entry name" value="CARBOXYMUCONOLACTONE DECARBOXYLASE-LIKE DOMAIN-CONTAINING PROTEIN"/>
    <property type="match status" value="1"/>
</dbReference>
<dbReference type="InterPro" id="IPR029032">
    <property type="entry name" value="AhpD-like"/>
</dbReference>
<dbReference type="PANTHER" id="PTHR34846">
    <property type="entry name" value="4-CARBOXYMUCONOLACTONE DECARBOXYLASE FAMILY PROTEIN (AFU_ORTHOLOGUE AFUA_6G11590)"/>
    <property type="match status" value="1"/>
</dbReference>
<dbReference type="EMBL" id="FUFA01000001">
    <property type="protein sequence ID" value="SPM32338.1"/>
    <property type="molecule type" value="Genomic_DNA"/>
</dbReference>
<gene>
    <name evidence="1" type="ORF">MRAB57_136</name>
</gene>
<dbReference type="Proteomes" id="UP000240988">
    <property type="component" value="Unassembled WGS sequence"/>
</dbReference>
<dbReference type="Gene3D" id="1.20.1290.10">
    <property type="entry name" value="AhpD-like"/>
    <property type="match status" value="1"/>
</dbReference>
<protein>
    <submittedName>
        <fullName evidence="1">Alkylhydroperoxidase family enzyme, contains CxxC motif</fullName>
    </submittedName>
</protein>
<organism evidence="1 2">
    <name type="scientific">Mycobacterium rhizamassiliense</name>
    <dbReference type="NCBI Taxonomy" id="1841860"/>
    <lineage>
        <taxon>Bacteria</taxon>
        <taxon>Bacillati</taxon>
        <taxon>Actinomycetota</taxon>
        <taxon>Actinomycetes</taxon>
        <taxon>Mycobacteriales</taxon>
        <taxon>Mycobacteriaceae</taxon>
        <taxon>Mycobacterium</taxon>
    </lineage>
</organism>
<proteinExistence type="predicted"/>
<accession>A0A2U3NLD3</accession>
<keyword evidence="1" id="KW-0575">Peroxidase</keyword>
<evidence type="ECO:0000313" key="1">
    <source>
        <dbReference type="EMBL" id="SPM32338.1"/>
    </source>
</evidence>
<dbReference type="GO" id="GO:0004601">
    <property type="term" value="F:peroxidase activity"/>
    <property type="evidence" value="ECO:0007669"/>
    <property type="project" value="UniProtKB-KW"/>
</dbReference>
<keyword evidence="2" id="KW-1185">Reference proteome</keyword>
<dbReference type="SUPFAM" id="SSF69118">
    <property type="entry name" value="AhpD-like"/>
    <property type="match status" value="1"/>
</dbReference>
<dbReference type="AlphaFoldDB" id="A0A2U3NLD3"/>
<evidence type="ECO:0000313" key="2">
    <source>
        <dbReference type="Proteomes" id="UP000240988"/>
    </source>
</evidence>